<evidence type="ECO:0000259" key="2">
    <source>
        <dbReference type="Pfam" id="PF08718"/>
    </source>
</evidence>
<sequence length="370" mass="42014">VPFLLVILIPVAITLIVLLVQFKPWMSLEPISNENYGNVNSLKDNVQEANPKALQQIIEKLQDMKRLQEDSLDVTINAAVDSHLADFNNEENNRLHYSESDDFEATDNQDRINEQNLITVLTNKDVRVTDPSPTLPPGICGSFETLDSVELCTKIKPAALKFILKYIIQCKKSKDVIISDYLKMYRYVNSFLSNFGGFAIVQTKMLEDRIQQLEDLTIGEYKLEYEKLSHMILFEISIGAIGQTEPFSGSVIFTCLHRHLQFLTKALKNILNLHVRDTLGAAFDPAYEEILAIHHSWFVKIIYEVGMNSMITLEQAVALLSIRQVESFTLEELLQSLKSIIEELESLNQGIEEILIQSNALDLVPKEVIT</sequence>
<dbReference type="GO" id="GO:1902387">
    <property type="term" value="F:ceramide 1-phosphate binding"/>
    <property type="evidence" value="ECO:0007669"/>
    <property type="project" value="TreeGrafter"/>
</dbReference>
<feature type="domain" description="Glycolipid transfer protein" evidence="2">
    <location>
        <begin position="178"/>
        <end position="314"/>
    </location>
</feature>
<dbReference type="AlphaFoldDB" id="A0AAN8WK69"/>
<evidence type="ECO:0000256" key="1">
    <source>
        <dbReference type="SAM" id="Coils"/>
    </source>
</evidence>
<comment type="caution">
    <text evidence="3">The sequence shown here is derived from an EMBL/GenBank/DDBJ whole genome shotgun (WGS) entry which is preliminary data.</text>
</comment>
<gene>
    <name evidence="3" type="ORF">SK128_025780</name>
</gene>
<evidence type="ECO:0000313" key="4">
    <source>
        <dbReference type="Proteomes" id="UP001381693"/>
    </source>
</evidence>
<dbReference type="PANTHER" id="PTHR10219">
    <property type="entry name" value="GLYCOLIPID TRANSFER PROTEIN-RELATED"/>
    <property type="match status" value="1"/>
</dbReference>
<protein>
    <recommendedName>
        <fullName evidence="2">Glycolipid transfer protein domain-containing protein</fullName>
    </recommendedName>
</protein>
<accession>A0AAN8WK69</accession>
<dbReference type="InterPro" id="IPR036497">
    <property type="entry name" value="GLTP_sf"/>
</dbReference>
<feature type="coiled-coil region" evidence="1">
    <location>
        <begin position="330"/>
        <end position="357"/>
    </location>
</feature>
<dbReference type="GO" id="GO:0016020">
    <property type="term" value="C:membrane"/>
    <property type="evidence" value="ECO:0007669"/>
    <property type="project" value="TreeGrafter"/>
</dbReference>
<dbReference type="Proteomes" id="UP001381693">
    <property type="component" value="Unassembled WGS sequence"/>
</dbReference>
<dbReference type="GO" id="GO:0005829">
    <property type="term" value="C:cytosol"/>
    <property type="evidence" value="ECO:0007669"/>
    <property type="project" value="TreeGrafter"/>
</dbReference>
<dbReference type="GO" id="GO:1902388">
    <property type="term" value="F:ceramide 1-phosphate transfer activity"/>
    <property type="evidence" value="ECO:0007669"/>
    <property type="project" value="TreeGrafter"/>
</dbReference>
<dbReference type="InterPro" id="IPR014830">
    <property type="entry name" value="Glycolipid_transfer_prot_dom"/>
</dbReference>
<dbReference type="Pfam" id="PF08718">
    <property type="entry name" value="GLTP"/>
    <property type="match status" value="1"/>
</dbReference>
<evidence type="ECO:0000313" key="3">
    <source>
        <dbReference type="EMBL" id="KAK7067692.1"/>
    </source>
</evidence>
<feature type="non-terminal residue" evidence="3">
    <location>
        <position position="1"/>
    </location>
</feature>
<keyword evidence="4" id="KW-1185">Reference proteome</keyword>
<reference evidence="3 4" key="1">
    <citation type="submission" date="2023-11" db="EMBL/GenBank/DDBJ databases">
        <title>Halocaridina rubra genome assembly.</title>
        <authorList>
            <person name="Smith C."/>
        </authorList>
    </citation>
    <scope>NUCLEOTIDE SEQUENCE [LARGE SCALE GENOMIC DNA]</scope>
    <source>
        <strain evidence="3">EP-1</strain>
        <tissue evidence="3">Whole</tissue>
    </source>
</reference>
<organism evidence="3 4">
    <name type="scientific">Halocaridina rubra</name>
    <name type="common">Hawaiian red shrimp</name>
    <dbReference type="NCBI Taxonomy" id="373956"/>
    <lineage>
        <taxon>Eukaryota</taxon>
        <taxon>Metazoa</taxon>
        <taxon>Ecdysozoa</taxon>
        <taxon>Arthropoda</taxon>
        <taxon>Crustacea</taxon>
        <taxon>Multicrustacea</taxon>
        <taxon>Malacostraca</taxon>
        <taxon>Eumalacostraca</taxon>
        <taxon>Eucarida</taxon>
        <taxon>Decapoda</taxon>
        <taxon>Pleocyemata</taxon>
        <taxon>Caridea</taxon>
        <taxon>Atyoidea</taxon>
        <taxon>Atyidae</taxon>
        <taxon>Halocaridina</taxon>
    </lineage>
</organism>
<dbReference type="EMBL" id="JAXCGZ010017832">
    <property type="protein sequence ID" value="KAK7067692.1"/>
    <property type="molecule type" value="Genomic_DNA"/>
</dbReference>
<proteinExistence type="predicted"/>
<dbReference type="Gene3D" id="1.10.3520.10">
    <property type="entry name" value="Glycolipid transfer protein"/>
    <property type="match status" value="1"/>
</dbReference>
<name>A0AAN8WK69_HALRR</name>
<dbReference type="SUPFAM" id="SSF110004">
    <property type="entry name" value="Glycolipid transfer protein, GLTP"/>
    <property type="match status" value="1"/>
</dbReference>
<keyword evidence="1" id="KW-0175">Coiled coil</keyword>